<gene>
    <name evidence="9" type="ORF">SAMN04490247_1336</name>
</gene>
<evidence type="ECO:0000256" key="7">
    <source>
        <dbReference type="SAM" id="Phobius"/>
    </source>
</evidence>
<feature type="transmembrane region" description="Helical" evidence="7">
    <location>
        <begin position="167"/>
        <end position="191"/>
    </location>
</feature>
<evidence type="ECO:0000259" key="8">
    <source>
        <dbReference type="Pfam" id="PF06808"/>
    </source>
</evidence>
<dbReference type="Pfam" id="PF06808">
    <property type="entry name" value="DctM"/>
    <property type="match status" value="1"/>
</dbReference>
<keyword evidence="5 7" id="KW-1133">Transmembrane helix</keyword>
<dbReference type="OrthoDB" id="9785600at2"/>
<dbReference type="NCBIfam" id="TIGR00786">
    <property type="entry name" value="dctM"/>
    <property type="match status" value="1"/>
</dbReference>
<evidence type="ECO:0000313" key="10">
    <source>
        <dbReference type="Proteomes" id="UP000199225"/>
    </source>
</evidence>
<comment type="subcellular location">
    <subcellularLocation>
        <location evidence="1">Cell inner membrane</location>
        <topology evidence="1">Multi-pass membrane protein</topology>
    </subcellularLocation>
</comment>
<dbReference type="GO" id="GO:0022857">
    <property type="term" value="F:transmembrane transporter activity"/>
    <property type="evidence" value="ECO:0007669"/>
    <property type="project" value="TreeGrafter"/>
</dbReference>
<dbReference type="STRING" id="86666.SAMN04490247_1336"/>
<protein>
    <submittedName>
        <fullName evidence="9">TRAP transporter, DctM subunit</fullName>
    </submittedName>
</protein>
<feature type="transmembrane region" description="Helical" evidence="7">
    <location>
        <begin position="52"/>
        <end position="68"/>
    </location>
</feature>
<name>A0A1G8S9Y0_9BACI</name>
<keyword evidence="4 7" id="KW-0812">Transmembrane</keyword>
<feature type="transmembrane region" description="Helical" evidence="7">
    <location>
        <begin position="135"/>
        <end position="161"/>
    </location>
</feature>
<dbReference type="GO" id="GO:0005886">
    <property type="term" value="C:plasma membrane"/>
    <property type="evidence" value="ECO:0007669"/>
    <property type="project" value="UniProtKB-SubCell"/>
</dbReference>
<feature type="transmembrane region" description="Helical" evidence="7">
    <location>
        <begin position="7"/>
        <end position="32"/>
    </location>
</feature>
<dbReference type="PANTHER" id="PTHR33362">
    <property type="entry name" value="SIALIC ACID TRAP TRANSPORTER PERMEASE PROTEIN SIAT-RELATED"/>
    <property type="match status" value="1"/>
</dbReference>
<feature type="transmembrane region" description="Helical" evidence="7">
    <location>
        <begin position="357"/>
        <end position="383"/>
    </location>
</feature>
<keyword evidence="3" id="KW-0997">Cell inner membrane</keyword>
<evidence type="ECO:0000256" key="3">
    <source>
        <dbReference type="ARBA" id="ARBA00022519"/>
    </source>
</evidence>
<feature type="transmembrane region" description="Helical" evidence="7">
    <location>
        <begin position="267"/>
        <end position="287"/>
    </location>
</feature>
<dbReference type="EMBL" id="FNEV01000003">
    <property type="protein sequence ID" value="SDJ26004.1"/>
    <property type="molecule type" value="Genomic_DNA"/>
</dbReference>
<accession>A0A1G8S9Y0</accession>
<dbReference type="PANTHER" id="PTHR33362:SF2">
    <property type="entry name" value="TRAP TRANSPORTER LARGE PERMEASE PROTEIN"/>
    <property type="match status" value="1"/>
</dbReference>
<keyword evidence="2" id="KW-1003">Cell membrane</keyword>
<evidence type="ECO:0000313" key="9">
    <source>
        <dbReference type="EMBL" id="SDJ26004.1"/>
    </source>
</evidence>
<keyword evidence="6 7" id="KW-0472">Membrane</keyword>
<evidence type="ECO:0000256" key="4">
    <source>
        <dbReference type="ARBA" id="ARBA00022692"/>
    </source>
</evidence>
<evidence type="ECO:0000256" key="6">
    <source>
        <dbReference type="ARBA" id="ARBA00023136"/>
    </source>
</evidence>
<evidence type="ECO:0000256" key="5">
    <source>
        <dbReference type="ARBA" id="ARBA00022989"/>
    </source>
</evidence>
<keyword evidence="10" id="KW-1185">Reference proteome</keyword>
<dbReference type="PIRSF" id="PIRSF006066">
    <property type="entry name" value="HI0050"/>
    <property type="match status" value="1"/>
</dbReference>
<sequence length="433" mass="46365">MGVFLVAIFVLLMLIGIPIAFVIGIVALMGIVNIEYIPPMTVPMKMLNGLDSFVLLAVPLFILAANLMNSGKISQKLVDFSMAIVGHIRGGLAQSNILVSMLFAGVSGASQADTAGVGKILIPNMKKKGYDNETAVGVTAASSTIGVIIPPSIPMIIFAGITNVSVGALFLAGIVPGVLIALTMMIFVYFLARKNNYERQERASLKTFLKLFGDAMPALVTPIIIVGGIVTGFFTATEAAAVASVYTLLVSMFYYKTLKVKDLPKIFFDTLALSSLSLFALAAASALGELMSYYQLGMHAQSFFDNFIDAKWMFLLITIAFFLVIGTFMDAIPAMILFVPVIMPAAMQFGVSDVHLGLIVVMTLAVGLVTPPYGLCLLLAAKIGKLPIERSFKAVTPYIVIVLLVLGFVAFFPEVAMYIPKQLNPDLFGVTQL</sequence>
<feature type="transmembrane region" description="Helical" evidence="7">
    <location>
        <begin position="307"/>
        <end position="325"/>
    </location>
</feature>
<dbReference type="AlphaFoldDB" id="A0A1G8S9Y0"/>
<dbReference type="Proteomes" id="UP000199225">
    <property type="component" value="Unassembled WGS sequence"/>
</dbReference>
<proteinExistence type="predicted"/>
<dbReference type="RefSeq" id="WP_093193091.1">
    <property type="nucleotide sequence ID" value="NZ_FNEV01000003.1"/>
</dbReference>
<reference evidence="10" key="1">
    <citation type="submission" date="2016-10" db="EMBL/GenBank/DDBJ databases">
        <authorList>
            <person name="Varghese N."/>
            <person name="Submissions S."/>
        </authorList>
    </citation>
    <scope>NUCLEOTIDE SEQUENCE [LARGE SCALE GENOMIC DNA]</scope>
    <source>
        <strain evidence="10">DSM 4771</strain>
    </source>
</reference>
<feature type="transmembrane region" description="Helical" evidence="7">
    <location>
        <begin position="211"/>
        <end position="233"/>
    </location>
</feature>
<dbReference type="InterPro" id="IPR010656">
    <property type="entry name" value="DctM"/>
</dbReference>
<dbReference type="InterPro" id="IPR004681">
    <property type="entry name" value="TRAP_DctM"/>
</dbReference>
<feature type="domain" description="TRAP C4-dicarboxylate transport system permease DctM subunit" evidence="8">
    <location>
        <begin position="7"/>
        <end position="414"/>
    </location>
</feature>
<evidence type="ECO:0000256" key="2">
    <source>
        <dbReference type="ARBA" id="ARBA00022475"/>
    </source>
</evidence>
<organism evidence="9 10">
    <name type="scientific">Salimicrobium halophilum</name>
    <dbReference type="NCBI Taxonomy" id="86666"/>
    <lineage>
        <taxon>Bacteria</taxon>
        <taxon>Bacillati</taxon>
        <taxon>Bacillota</taxon>
        <taxon>Bacilli</taxon>
        <taxon>Bacillales</taxon>
        <taxon>Bacillaceae</taxon>
        <taxon>Salimicrobium</taxon>
    </lineage>
</organism>
<evidence type="ECO:0000256" key="1">
    <source>
        <dbReference type="ARBA" id="ARBA00004429"/>
    </source>
</evidence>
<feature type="transmembrane region" description="Helical" evidence="7">
    <location>
        <begin position="395"/>
        <end position="419"/>
    </location>
</feature>